<dbReference type="AlphaFoldDB" id="A0A2S6MZK5"/>
<dbReference type="InterPro" id="IPR024083">
    <property type="entry name" value="Fumarase/histidase_N"/>
</dbReference>
<dbReference type="GO" id="GO:0016841">
    <property type="term" value="F:ammonia-lyase activity"/>
    <property type="evidence" value="ECO:0007669"/>
    <property type="project" value="UniProtKB-ARBA"/>
</dbReference>
<dbReference type="Gene3D" id="1.10.275.10">
    <property type="entry name" value="Fumarase/aspartase (N-terminal domain)"/>
    <property type="match status" value="1"/>
</dbReference>
<evidence type="ECO:0000313" key="2">
    <source>
        <dbReference type="Proteomes" id="UP000239089"/>
    </source>
</evidence>
<dbReference type="SUPFAM" id="SSF48557">
    <property type="entry name" value="L-aspartase-like"/>
    <property type="match status" value="1"/>
</dbReference>
<dbReference type="InterPro" id="IPR001106">
    <property type="entry name" value="Aromatic_Lyase"/>
</dbReference>
<dbReference type="InterPro" id="IPR008948">
    <property type="entry name" value="L-Aspartase-like"/>
</dbReference>
<protein>
    <recommendedName>
        <fullName evidence="3">Histidine ammonia-lyase</fullName>
    </recommendedName>
</protein>
<keyword evidence="2" id="KW-1185">Reference proteome</keyword>
<dbReference type="Proteomes" id="UP000239089">
    <property type="component" value="Unassembled WGS sequence"/>
</dbReference>
<name>A0A2S6MZK5_9HYPH</name>
<sequence>MASKADAIFVMDGPLSVADFVAIASGSRRLALSERVSAGIAAAQARMARCIKENRLVYGVTTGFGPLANAWIDGAHVEELQTNLIYHLATGVGAPLSWVEARGLMLSRLISMAQGHSGASNALVCLMVACLNAGLAAVVPEKGTVGASGDLTPSAHMALALMGEGAFLTRAGETRDSGEVLREIGLQPHRLAHRDGLALVNGTSAMTAIATLNQSRAERAADWAFRLTTAHAEILRGKAEAWAPAFGAFRPHRGQIEAHLRLNRLIEGSRRVDRQRAASLRLQSADFDAEGIQRREIAHQDPYTIRCAPQILGAVLDVLRFHRDIVTVEMNAATDNPLFDTDEPFALHGGNFYGQHIAFAADALSPAVVKLGILSERQLARLVDPAMNHGLPAFLQPYKTGLHSGFMGCQVTASALVAELRSQASPASIQSIPTNANNQDVVSMGTIAARKCRNALDELFRILAIQAMACAQAVDIETRQGEAGFSPDALSLRDFVRRSSRFLHHDRALGGEIETLASRMANPFEEEFLR</sequence>
<proteinExistence type="predicted"/>
<organism evidence="1 2">
    <name type="scientific">Rhodoblastus sphagnicola</name>
    <dbReference type="NCBI Taxonomy" id="333368"/>
    <lineage>
        <taxon>Bacteria</taxon>
        <taxon>Pseudomonadati</taxon>
        <taxon>Pseudomonadota</taxon>
        <taxon>Alphaproteobacteria</taxon>
        <taxon>Hyphomicrobiales</taxon>
        <taxon>Rhodoblastaceae</taxon>
        <taxon>Rhodoblastus</taxon>
    </lineage>
</organism>
<dbReference type="PANTHER" id="PTHR10362">
    <property type="entry name" value="HISTIDINE AMMONIA-LYASE"/>
    <property type="match status" value="1"/>
</dbReference>
<dbReference type="Gene3D" id="1.20.200.10">
    <property type="entry name" value="Fumarase/aspartase (Central domain)"/>
    <property type="match status" value="1"/>
</dbReference>
<evidence type="ECO:0008006" key="3">
    <source>
        <dbReference type="Google" id="ProtNLM"/>
    </source>
</evidence>
<dbReference type="Pfam" id="PF00221">
    <property type="entry name" value="Lyase_aromatic"/>
    <property type="match status" value="1"/>
</dbReference>
<dbReference type="OrthoDB" id="9806955at2"/>
<reference evidence="1 2" key="1">
    <citation type="journal article" date="2018" name="Arch. Microbiol.">
        <title>New insights into the metabolic potential of the phototrophic purple bacterium Rhodopila globiformis DSM 161(T) from its draft genome sequence and evidence for a vanadium-dependent nitrogenase.</title>
        <authorList>
            <person name="Imhoff J.F."/>
            <person name="Rahn T."/>
            <person name="Kunzel S."/>
            <person name="Neulinger S.C."/>
        </authorList>
    </citation>
    <scope>NUCLEOTIDE SEQUENCE [LARGE SCALE GENOMIC DNA]</scope>
    <source>
        <strain evidence="1 2">DSM 16996</strain>
    </source>
</reference>
<dbReference type="CDD" id="cd00332">
    <property type="entry name" value="PAL-HAL"/>
    <property type="match status" value="1"/>
</dbReference>
<accession>A0A2S6MZK5</accession>
<gene>
    <name evidence="1" type="ORF">CCR94_19185</name>
</gene>
<evidence type="ECO:0000313" key="1">
    <source>
        <dbReference type="EMBL" id="PPQ27791.1"/>
    </source>
</evidence>
<dbReference type="EMBL" id="NHSJ01000120">
    <property type="protein sequence ID" value="PPQ27791.1"/>
    <property type="molecule type" value="Genomic_DNA"/>
</dbReference>
<comment type="caution">
    <text evidence="1">The sequence shown here is derived from an EMBL/GenBank/DDBJ whole genome shotgun (WGS) entry which is preliminary data.</text>
</comment>